<dbReference type="Gene3D" id="3.30.565.10">
    <property type="entry name" value="Histidine kinase-like ATPase, C-terminal domain"/>
    <property type="match status" value="1"/>
</dbReference>
<dbReference type="RefSeq" id="WP_124154331.1">
    <property type="nucleotide sequence ID" value="NZ_CAWOLW010000101.1"/>
</dbReference>
<gene>
    <name evidence="10" type="ORF">D5R40_05690</name>
</gene>
<feature type="domain" description="Histidine kinase" evidence="9">
    <location>
        <begin position="192"/>
        <end position="444"/>
    </location>
</feature>
<dbReference type="InterPro" id="IPR036097">
    <property type="entry name" value="HisK_dim/P_sf"/>
</dbReference>
<keyword evidence="11" id="KW-1185">Reference proteome</keyword>
<keyword evidence="4" id="KW-0808">Transferase</keyword>
<dbReference type="Gene3D" id="1.10.287.130">
    <property type="match status" value="1"/>
</dbReference>
<evidence type="ECO:0000256" key="3">
    <source>
        <dbReference type="ARBA" id="ARBA00022553"/>
    </source>
</evidence>
<proteinExistence type="predicted"/>
<keyword evidence="3" id="KW-0597">Phosphoprotein</keyword>
<dbReference type="SMART" id="SM00387">
    <property type="entry name" value="HATPase_c"/>
    <property type="match status" value="1"/>
</dbReference>
<evidence type="ECO:0000256" key="6">
    <source>
        <dbReference type="ARBA" id="ARBA00022777"/>
    </source>
</evidence>
<evidence type="ECO:0000256" key="8">
    <source>
        <dbReference type="ARBA" id="ARBA00023012"/>
    </source>
</evidence>
<comment type="catalytic activity">
    <reaction evidence="1">
        <text>ATP + protein L-histidine = ADP + protein N-phospho-L-histidine.</text>
        <dbReference type="EC" id="2.7.13.3"/>
    </reaction>
</comment>
<dbReference type="OrthoDB" id="438708at2"/>
<evidence type="ECO:0000256" key="5">
    <source>
        <dbReference type="ARBA" id="ARBA00022741"/>
    </source>
</evidence>
<dbReference type="InterPro" id="IPR036890">
    <property type="entry name" value="HATPase_C_sf"/>
</dbReference>
<reference evidence="10 11" key="1">
    <citation type="journal article" date="2018" name="ACS Chem. Biol.">
        <title>Ketoreductase domain dysfunction expands chemodiversity: malyngamide biosynthesis in the cyanobacterium Okeania hirsuta.</title>
        <authorList>
            <person name="Moss N.A."/>
            <person name="Leao T."/>
            <person name="Rankin M."/>
            <person name="McCullough T.M."/>
            <person name="Qu P."/>
            <person name="Korobeynikov A."/>
            <person name="Smith J.L."/>
            <person name="Gerwick L."/>
            <person name="Gerwick W.H."/>
        </authorList>
    </citation>
    <scope>NUCLEOTIDE SEQUENCE [LARGE SCALE GENOMIC DNA]</scope>
    <source>
        <strain evidence="10 11">PAB10Feb10-1</strain>
    </source>
</reference>
<evidence type="ECO:0000259" key="9">
    <source>
        <dbReference type="PROSITE" id="PS50109"/>
    </source>
</evidence>
<dbReference type="Pfam" id="PF02518">
    <property type="entry name" value="HATPase_c"/>
    <property type="match status" value="1"/>
</dbReference>
<dbReference type="InterPro" id="IPR004358">
    <property type="entry name" value="Sig_transdc_His_kin-like_C"/>
</dbReference>
<keyword evidence="7 10" id="KW-0067">ATP-binding</keyword>
<organism evidence="10 11">
    <name type="scientific">Okeania hirsuta</name>
    <dbReference type="NCBI Taxonomy" id="1458930"/>
    <lineage>
        <taxon>Bacteria</taxon>
        <taxon>Bacillati</taxon>
        <taxon>Cyanobacteriota</taxon>
        <taxon>Cyanophyceae</taxon>
        <taxon>Oscillatoriophycideae</taxon>
        <taxon>Oscillatoriales</taxon>
        <taxon>Microcoleaceae</taxon>
        <taxon>Okeania</taxon>
    </lineage>
</organism>
<name>A0A3N6Q078_9CYAN</name>
<dbReference type="SMART" id="SM00388">
    <property type="entry name" value="HisKA"/>
    <property type="match status" value="1"/>
</dbReference>
<dbReference type="GO" id="GO:0005524">
    <property type="term" value="F:ATP binding"/>
    <property type="evidence" value="ECO:0007669"/>
    <property type="project" value="UniProtKB-KW"/>
</dbReference>
<dbReference type="EMBL" id="RCBY01000019">
    <property type="protein sequence ID" value="RQH51456.1"/>
    <property type="molecule type" value="Genomic_DNA"/>
</dbReference>
<dbReference type="PANTHER" id="PTHR43065:SF10">
    <property type="entry name" value="PEROXIDE STRESS-ACTIVATED HISTIDINE KINASE MAK3"/>
    <property type="match status" value="1"/>
</dbReference>
<dbReference type="InterPro" id="IPR003661">
    <property type="entry name" value="HisK_dim/P_dom"/>
</dbReference>
<dbReference type="PANTHER" id="PTHR43065">
    <property type="entry name" value="SENSOR HISTIDINE KINASE"/>
    <property type="match status" value="1"/>
</dbReference>
<dbReference type="PRINTS" id="PR00344">
    <property type="entry name" value="BCTRLSENSOR"/>
</dbReference>
<evidence type="ECO:0000313" key="10">
    <source>
        <dbReference type="EMBL" id="RQH51456.1"/>
    </source>
</evidence>
<dbReference type="CDD" id="cd00082">
    <property type="entry name" value="HisKA"/>
    <property type="match status" value="1"/>
</dbReference>
<protein>
    <recommendedName>
        <fullName evidence="2">histidine kinase</fullName>
        <ecNumber evidence="2">2.7.13.3</ecNumber>
    </recommendedName>
</protein>
<sequence>MFALYESYSDSFIVPNLEVKSQFLSLESTIQELPLQDFQIVSSYLGKDIATVFEANPLLPGVILRDRQDKLVGMISRRLFFEKMGSRYGMEMFYKRPIEALYHVSKTDISILPGNTLIVEAAQKSLQRQPELLYDPIVVEIEANVYRLLDVHQLLVAQSNIHELTNYLLQKQTQAKAIQTEKMASLGRMVAGVAHEIRNPVNCIWNNLIFLTSYLEEITKLLSAYDQISEPSPIINRIKEQIDYDSLQEELAETTQGIKLGSEQLLKIVNSLRNFSHMDESQKKQAYIHECIDSSLLILNNRLKNGIKILKNYCTNLPMISCYSGQLSQVFMNLISNSIDALNEKLAELDLCDWQPQIEISTEVIVRKESDWLTIRIADNGQGIPLEIQDRIFENFFTTKPVGKGTGMGLAICYQIITEKHGGKLKLNSLPGKGTEFEIIIPIV</sequence>
<keyword evidence="5" id="KW-0547">Nucleotide-binding</keyword>
<dbReference type="InterPro" id="IPR003594">
    <property type="entry name" value="HATPase_dom"/>
</dbReference>
<dbReference type="AlphaFoldDB" id="A0A3N6Q078"/>
<evidence type="ECO:0000256" key="7">
    <source>
        <dbReference type="ARBA" id="ARBA00022840"/>
    </source>
</evidence>
<accession>A0A3N6Q078</accession>
<dbReference type="InterPro" id="IPR005467">
    <property type="entry name" value="His_kinase_dom"/>
</dbReference>
<keyword evidence="6" id="KW-0418">Kinase</keyword>
<dbReference type="SUPFAM" id="SSF47384">
    <property type="entry name" value="Homodimeric domain of signal transducing histidine kinase"/>
    <property type="match status" value="1"/>
</dbReference>
<comment type="caution">
    <text evidence="10">The sequence shown here is derived from an EMBL/GenBank/DDBJ whole genome shotgun (WGS) entry which is preliminary data.</text>
</comment>
<evidence type="ECO:0000313" key="11">
    <source>
        <dbReference type="Proteomes" id="UP000269154"/>
    </source>
</evidence>
<dbReference type="PROSITE" id="PS50109">
    <property type="entry name" value="HIS_KIN"/>
    <property type="match status" value="1"/>
</dbReference>
<dbReference type="EC" id="2.7.13.3" evidence="2"/>
<evidence type="ECO:0000256" key="1">
    <source>
        <dbReference type="ARBA" id="ARBA00000085"/>
    </source>
</evidence>
<keyword evidence="8" id="KW-0902">Two-component regulatory system</keyword>
<evidence type="ECO:0000256" key="2">
    <source>
        <dbReference type="ARBA" id="ARBA00012438"/>
    </source>
</evidence>
<dbReference type="GO" id="GO:0000155">
    <property type="term" value="F:phosphorelay sensor kinase activity"/>
    <property type="evidence" value="ECO:0007669"/>
    <property type="project" value="InterPro"/>
</dbReference>
<evidence type="ECO:0000256" key="4">
    <source>
        <dbReference type="ARBA" id="ARBA00022679"/>
    </source>
</evidence>
<dbReference type="SUPFAM" id="SSF55874">
    <property type="entry name" value="ATPase domain of HSP90 chaperone/DNA topoisomerase II/histidine kinase"/>
    <property type="match status" value="1"/>
</dbReference>
<dbReference type="Proteomes" id="UP000269154">
    <property type="component" value="Unassembled WGS sequence"/>
</dbReference>